<keyword evidence="6" id="KW-0472">Membrane</keyword>
<name>A0A2N5CAG5_9BURK</name>
<dbReference type="InterPro" id="IPR051310">
    <property type="entry name" value="MCP_chemotaxis"/>
</dbReference>
<keyword evidence="2" id="KW-0488">Methylation</keyword>
<dbReference type="PANTHER" id="PTHR43531">
    <property type="entry name" value="PROTEIN ICFG"/>
    <property type="match status" value="1"/>
</dbReference>
<dbReference type="AlphaFoldDB" id="A0A2N5CAG5"/>
<dbReference type="EMBL" id="PJRP01000008">
    <property type="protein sequence ID" value="PLP99215.1"/>
    <property type="molecule type" value="Genomic_DNA"/>
</dbReference>
<dbReference type="InterPro" id="IPR047347">
    <property type="entry name" value="YvaQ-like_sensor"/>
</dbReference>
<dbReference type="InterPro" id="IPR024478">
    <property type="entry name" value="HlyB_4HB_MCP"/>
</dbReference>
<dbReference type="Pfam" id="PF12729">
    <property type="entry name" value="4HB_MCP_1"/>
    <property type="match status" value="1"/>
</dbReference>
<reference evidence="8 9" key="1">
    <citation type="submission" date="2017-12" db="EMBL/GenBank/DDBJ databases">
        <title>Genome sequence of the active heterotrophic nitrifier-denitrifier, Cupriavidus pauculus UM1.</title>
        <authorList>
            <person name="Putonti C."/>
            <person name="Castignetti D."/>
        </authorList>
    </citation>
    <scope>NUCLEOTIDE SEQUENCE [LARGE SCALE GENOMIC DNA]</scope>
    <source>
        <strain evidence="8 9">UM1</strain>
    </source>
</reference>
<evidence type="ECO:0000256" key="5">
    <source>
        <dbReference type="SAM" id="MobiDB-lite"/>
    </source>
</evidence>
<evidence type="ECO:0000256" key="6">
    <source>
        <dbReference type="SAM" id="Phobius"/>
    </source>
</evidence>
<feature type="domain" description="Methyl-accepting transducer" evidence="7">
    <location>
        <begin position="305"/>
        <end position="534"/>
    </location>
</feature>
<dbReference type="Proteomes" id="UP000234341">
    <property type="component" value="Unassembled WGS sequence"/>
</dbReference>
<dbReference type="OrthoDB" id="9177860at2"/>
<evidence type="ECO:0000313" key="8">
    <source>
        <dbReference type="EMBL" id="PLP99215.1"/>
    </source>
</evidence>
<organism evidence="8 9">
    <name type="scientific">Cupriavidus pauculus</name>
    <dbReference type="NCBI Taxonomy" id="82633"/>
    <lineage>
        <taxon>Bacteria</taxon>
        <taxon>Pseudomonadati</taxon>
        <taxon>Pseudomonadota</taxon>
        <taxon>Betaproteobacteria</taxon>
        <taxon>Burkholderiales</taxon>
        <taxon>Burkholderiaceae</taxon>
        <taxon>Cupriavidus</taxon>
    </lineage>
</organism>
<protein>
    <recommendedName>
        <fullName evidence="7">Methyl-accepting transducer domain-containing protein</fullName>
    </recommendedName>
</protein>
<keyword evidence="6" id="KW-1133">Transmembrane helix</keyword>
<keyword evidence="4" id="KW-0807">Transducer</keyword>
<dbReference type="InterPro" id="IPR004089">
    <property type="entry name" value="MCPsignal_dom"/>
</dbReference>
<dbReference type="PANTHER" id="PTHR43531:SF14">
    <property type="entry name" value="METHYL-ACCEPTING CHEMOTAXIS PROTEIN I-RELATED"/>
    <property type="match status" value="1"/>
</dbReference>
<dbReference type="PROSITE" id="PS50111">
    <property type="entry name" value="CHEMOTAXIS_TRANSDUC_2"/>
    <property type="match status" value="1"/>
</dbReference>
<feature type="compositionally biased region" description="Polar residues" evidence="5">
    <location>
        <begin position="10"/>
        <end position="22"/>
    </location>
</feature>
<evidence type="ECO:0000256" key="2">
    <source>
        <dbReference type="ARBA" id="ARBA00022481"/>
    </source>
</evidence>
<dbReference type="GO" id="GO:0005886">
    <property type="term" value="C:plasma membrane"/>
    <property type="evidence" value="ECO:0007669"/>
    <property type="project" value="TreeGrafter"/>
</dbReference>
<comment type="subcellular location">
    <subcellularLocation>
        <location evidence="1">Membrane</location>
    </subcellularLocation>
</comment>
<feature type="region of interest" description="Disordered" evidence="5">
    <location>
        <begin position="1"/>
        <end position="23"/>
    </location>
</feature>
<evidence type="ECO:0000259" key="7">
    <source>
        <dbReference type="PROSITE" id="PS50111"/>
    </source>
</evidence>
<feature type="transmembrane region" description="Helical" evidence="6">
    <location>
        <begin position="224"/>
        <end position="244"/>
    </location>
</feature>
<keyword evidence="6" id="KW-0812">Transmembrane</keyword>
<accession>A0A2N5CAG5</accession>
<dbReference type="Pfam" id="PF00015">
    <property type="entry name" value="MCPsignal"/>
    <property type="match status" value="1"/>
</dbReference>
<evidence type="ECO:0000256" key="1">
    <source>
        <dbReference type="ARBA" id="ARBA00004370"/>
    </source>
</evidence>
<evidence type="ECO:0000256" key="4">
    <source>
        <dbReference type="PROSITE-ProRule" id="PRU00284"/>
    </source>
</evidence>
<comment type="similarity">
    <text evidence="3">Belongs to the methyl-accepting chemotaxis (MCP) protein family.</text>
</comment>
<dbReference type="CDD" id="cd19411">
    <property type="entry name" value="MCP2201-like_sensor"/>
    <property type="match status" value="1"/>
</dbReference>
<dbReference type="FunFam" id="1.10.287.950:FF:000001">
    <property type="entry name" value="Methyl-accepting chemotaxis sensory transducer"/>
    <property type="match status" value="1"/>
</dbReference>
<evidence type="ECO:0000313" key="9">
    <source>
        <dbReference type="Proteomes" id="UP000234341"/>
    </source>
</evidence>
<evidence type="ECO:0000256" key="3">
    <source>
        <dbReference type="ARBA" id="ARBA00029447"/>
    </source>
</evidence>
<dbReference type="GO" id="GO:0007165">
    <property type="term" value="P:signal transduction"/>
    <property type="evidence" value="ECO:0007669"/>
    <property type="project" value="UniProtKB-KW"/>
</dbReference>
<feature type="transmembrane region" description="Helical" evidence="6">
    <location>
        <begin position="45"/>
        <end position="65"/>
    </location>
</feature>
<dbReference type="SUPFAM" id="SSF58104">
    <property type="entry name" value="Methyl-accepting chemotaxis protein (MCP) signaling domain"/>
    <property type="match status" value="1"/>
</dbReference>
<dbReference type="CDD" id="cd11386">
    <property type="entry name" value="MCP_signal"/>
    <property type="match status" value="1"/>
</dbReference>
<dbReference type="Gene3D" id="1.10.287.950">
    <property type="entry name" value="Methyl-accepting chemotaxis protein"/>
    <property type="match status" value="1"/>
</dbReference>
<dbReference type="GO" id="GO:0006935">
    <property type="term" value="P:chemotaxis"/>
    <property type="evidence" value="ECO:0007669"/>
    <property type="project" value="TreeGrafter"/>
</dbReference>
<proteinExistence type="inferred from homology"/>
<gene>
    <name evidence="8" type="ORF">CYJ10_18175</name>
</gene>
<dbReference type="SMART" id="SM00283">
    <property type="entry name" value="MA"/>
    <property type="match status" value="1"/>
</dbReference>
<sequence>MTGEVEDTARTGNFADNTSCPANKSRYREVTPMQLFQRMTVFQRIMSAFAVVLAMTCGMGGFALFELGRVGDAARDIKDNWMPSVRHSLEMKSHLNAYRTSELQHVLSASDEEFRRYEALMGKQLDAFRDAEKTFASLLATEAERLTYREMTALMAQYLAVHDKLLALSRGGDRQGAVAMLRGESFQVRSQLEASIDQAVKLNVTGSEASGKHVEQVFASARNLMIGALLTMAVLVVALALVLARGLVRQLGGEPAYAAQVAGEVAAGNLALEVVLKPGDTSSMLHAMNRMRLTLADIVHHIKASSEAVATASGQIAQGNVDLSQRTEEQASALEQTAASIEELAVTVRQNADNAGHADKLAQSASSLAEKGGQVVGNVVSTMGDISKRSGRIVDIIGVIEGIAFQTNILALNAAVEAARAGEQGRGFAVVAGEVRTLAQRSAAAAKEIKELIEGSVSKVQEGSTLVDNAGQTMHEIVEAVRQVSQLVADISAASTEQTSGIEQVNAAVTQIDDVTQQNAALVEEAAAAATALDEQSRSLLSSVAVFKLSDGRAASRSGEAFGFRHGGVPALA</sequence>
<dbReference type="GO" id="GO:0004888">
    <property type="term" value="F:transmembrane signaling receptor activity"/>
    <property type="evidence" value="ECO:0007669"/>
    <property type="project" value="TreeGrafter"/>
</dbReference>
<comment type="caution">
    <text evidence="8">The sequence shown here is derived from an EMBL/GenBank/DDBJ whole genome shotgun (WGS) entry which is preliminary data.</text>
</comment>